<dbReference type="InterPro" id="IPR014993">
    <property type="entry name" value="DUF1841"/>
</dbReference>
<keyword evidence="2" id="KW-1185">Reference proteome</keyword>
<dbReference type="AlphaFoldDB" id="A0A6S6XS92"/>
<accession>A0A6S6XS92</accession>
<protein>
    <recommendedName>
        <fullName evidence="3">DUF1841 domain-containing protein</fullName>
    </recommendedName>
</protein>
<evidence type="ECO:0000313" key="1">
    <source>
        <dbReference type="EMBL" id="CAB1368851.1"/>
    </source>
</evidence>
<dbReference type="EMBL" id="LR778301">
    <property type="protein sequence ID" value="CAB1368851.1"/>
    <property type="molecule type" value="Genomic_DNA"/>
</dbReference>
<organism evidence="1 2">
    <name type="scientific">Denitratisoma oestradiolicum</name>
    <dbReference type="NCBI Taxonomy" id="311182"/>
    <lineage>
        <taxon>Bacteria</taxon>
        <taxon>Pseudomonadati</taxon>
        <taxon>Pseudomonadota</taxon>
        <taxon>Betaproteobacteria</taxon>
        <taxon>Nitrosomonadales</taxon>
        <taxon>Sterolibacteriaceae</taxon>
        <taxon>Denitratisoma</taxon>
    </lineage>
</organism>
<name>A0A6S6XS92_9PROT</name>
<sequence>MSLFNPSRDQARQFLMEAWRKRIEQLPATPLEIMAADVVQLHPEYHALLAGGEEALARDWTPDQGDTNPFLHLSLHLAIEEQLQIDQPPGIRAAYEQLLVRRDDPHEALHAILDCLAEAVWRSQRDHAPMDGLAYLEALKQAAGR</sequence>
<evidence type="ECO:0000313" key="2">
    <source>
        <dbReference type="Proteomes" id="UP000515733"/>
    </source>
</evidence>
<proteinExistence type="predicted"/>
<evidence type="ECO:0008006" key="3">
    <source>
        <dbReference type="Google" id="ProtNLM"/>
    </source>
</evidence>
<dbReference type="Proteomes" id="UP000515733">
    <property type="component" value="Chromosome"/>
</dbReference>
<dbReference type="Pfam" id="PF08897">
    <property type="entry name" value="DUF1841"/>
    <property type="match status" value="1"/>
</dbReference>
<dbReference type="KEGG" id="doe:DENOEST_1686"/>
<dbReference type="RefSeq" id="WP_197970557.1">
    <property type="nucleotide sequence ID" value="NZ_LR778301.1"/>
</dbReference>
<reference evidence="1 2" key="1">
    <citation type="submission" date="2020-03" db="EMBL/GenBank/DDBJ databases">
        <authorList>
            <consortium name="Genoscope - CEA"/>
            <person name="William W."/>
        </authorList>
    </citation>
    <scope>NUCLEOTIDE SEQUENCE [LARGE SCALE GENOMIC DNA]</scope>
    <source>
        <strain evidence="2">DSM 16959</strain>
    </source>
</reference>
<gene>
    <name evidence="1" type="ORF">DENOEST_1686</name>
</gene>